<accession>A0AAE1W2C5</accession>
<feature type="domain" description="Aminotransferase-like plant mobile" evidence="2">
    <location>
        <begin position="2"/>
        <end position="219"/>
    </location>
</feature>
<dbReference type="AlphaFoldDB" id="A0AAE1W2C5"/>
<evidence type="ECO:0000313" key="3">
    <source>
        <dbReference type="EMBL" id="KAK4385471.1"/>
    </source>
</evidence>
<evidence type="ECO:0000259" key="2">
    <source>
        <dbReference type="Pfam" id="PF10536"/>
    </source>
</evidence>
<feature type="compositionally biased region" description="Basic and acidic residues" evidence="1">
    <location>
        <begin position="322"/>
        <end position="335"/>
    </location>
</feature>
<dbReference type="GO" id="GO:0010073">
    <property type="term" value="P:meristem maintenance"/>
    <property type="evidence" value="ECO:0007669"/>
    <property type="project" value="InterPro"/>
</dbReference>
<feature type="region of interest" description="Disordered" evidence="1">
    <location>
        <begin position="395"/>
        <end position="425"/>
    </location>
</feature>
<dbReference type="Proteomes" id="UP001289374">
    <property type="component" value="Unassembled WGS sequence"/>
</dbReference>
<evidence type="ECO:0000313" key="4">
    <source>
        <dbReference type="Proteomes" id="UP001289374"/>
    </source>
</evidence>
<name>A0AAE1W2C5_9LAMI</name>
<feature type="region of interest" description="Disordered" evidence="1">
    <location>
        <begin position="315"/>
        <end position="356"/>
    </location>
</feature>
<keyword evidence="4" id="KW-1185">Reference proteome</keyword>
<dbReference type="Pfam" id="PF10536">
    <property type="entry name" value="PMD"/>
    <property type="match status" value="1"/>
</dbReference>
<reference evidence="3" key="1">
    <citation type="submission" date="2020-06" db="EMBL/GenBank/DDBJ databases">
        <authorList>
            <person name="Li T."/>
            <person name="Hu X."/>
            <person name="Zhang T."/>
            <person name="Song X."/>
            <person name="Zhang H."/>
            <person name="Dai N."/>
            <person name="Sheng W."/>
            <person name="Hou X."/>
            <person name="Wei L."/>
        </authorList>
    </citation>
    <scope>NUCLEOTIDE SEQUENCE</scope>
    <source>
        <strain evidence="3">K16</strain>
        <tissue evidence="3">Leaf</tissue>
    </source>
</reference>
<organism evidence="3 4">
    <name type="scientific">Sesamum angolense</name>
    <dbReference type="NCBI Taxonomy" id="2727404"/>
    <lineage>
        <taxon>Eukaryota</taxon>
        <taxon>Viridiplantae</taxon>
        <taxon>Streptophyta</taxon>
        <taxon>Embryophyta</taxon>
        <taxon>Tracheophyta</taxon>
        <taxon>Spermatophyta</taxon>
        <taxon>Magnoliopsida</taxon>
        <taxon>eudicotyledons</taxon>
        <taxon>Gunneridae</taxon>
        <taxon>Pentapetalae</taxon>
        <taxon>asterids</taxon>
        <taxon>lamiids</taxon>
        <taxon>Lamiales</taxon>
        <taxon>Pedaliaceae</taxon>
        <taxon>Sesamum</taxon>
    </lineage>
</organism>
<protein>
    <submittedName>
        <fullName evidence="3">Serine/threonine-protein phosphatase 7 long form</fullName>
    </submittedName>
</protein>
<comment type="caution">
    <text evidence="3">The sequence shown here is derived from an EMBL/GenBank/DDBJ whole genome shotgun (WGS) entry which is preliminary data.</text>
</comment>
<gene>
    <name evidence="3" type="ORF">Sango_2671100</name>
</gene>
<dbReference type="EMBL" id="JACGWL010000016">
    <property type="protein sequence ID" value="KAK4385471.1"/>
    <property type="molecule type" value="Genomic_DNA"/>
</dbReference>
<proteinExistence type="predicted"/>
<dbReference type="PANTHER" id="PTHR46033">
    <property type="entry name" value="PROTEIN MAIN-LIKE 2"/>
    <property type="match status" value="1"/>
</dbReference>
<dbReference type="InterPro" id="IPR044824">
    <property type="entry name" value="MAIN-like"/>
</dbReference>
<sequence length="425" mass="47804">MGFLGVIQCGHIEIDQHLITALVERWRPETHTFHFPVGEATVTLQDVAIIWGLPIEGNFITGIDTKWTTQQCQNYCHQFLEFQPDEKALKNSRIKLTVLHEWLLSNTCDSDSPFEEVLQEARVCALCILGGILCADSTGNTVSLLYLRHMQDIHEDGVSNWGVAVLAYLYKELCTSSQRHKVNIGGAMQLLQIWAWSRIITIAPILSTKNTELMPTIIDEENILPHPPYAARQITRIQISHEIESATTPGYRPVNISDADYLAERVGQMIIDYNRVPMDFHSVVQLMTSHYQTHQEIMNFLETRYPLVSTGAVPYEAGPSNARDEAGPSNARDEAGPSNARNEAGPSNAYTPTNTAYTVDSDNSYLPFIGDESTYTVTPDHWIYHGISPVPFEDLDVPSQNSVPRQEQVPRRNRRRPRCGTGGHY</sequence>
<dbReference type="InterPro" id="IPR019557">
    <property type="entry name" value="AminoTfrase-like_pln_mobile"/>
</dbReference>
<dbReference type="PANTHER" id="PTHR46033:SF8">
    <property type="entry name" value="PROTEIN MAINTENANCE OF MERISTEMS-LIKE"/>
    <property type="match status" value="1"/>
</dbReference>
<reference evidence="3" key="2">
    <citation type="journal article" date="2024" name="Plant">
        <title>Genomic evolution and insights into agronomic trait innovations of Sesamum species.</title>
        <authorList>
            <person name="Miao H."/>
            <person name="Wang L."/>
            <person name="Qu L."/>
            <person name="Liu H."/>
            <person name="Sun Y."/>
            <person name="Le M."/>
            <person name="Wang Q."/>
            <person name="Wei S."/>
            <person name="Zheng Y."/>
            <person name="Lin W."/>
            <person name="Duan Y."/>
            <person name="Cao H."/>
            <person name="Xiong S."/>
            <person name="Wang X."/>
            <person name="Wei L."/>
            <person name="Li C."/>
            <person name="Ma Q."/>
            <person name="Ju M."/>
            <person name="Zhao R."/>
            <person name="Li G."/>
            <person name="Mu C."/>
            <person name="Tian Q."/>
            <person name="Mei H."/>
            <person name="Zhang T."/>
            <person name="Gao T."/>
            <person name="Zhang H."/>
        </authorList>
    </citation>
    <scope>NUCLEOTIDE SEQUENCE</scope>
    <source>
        <strain evidence="3">K16</strain>
    </source>
</reference>
<evidence type="ECO:0000256" key="1">
    <source>
        <dbReference type="SAM" id="MobiDB-lite"/>
    </source>
</evidence>